<gene>
    <name evidence="2" type="ORF">POF50_003260</name>
</gene>
<dbReference type="RefSeq" id="WP_271314886.1">
    <property type="nucleotide sequence ID" value="NZ_JABXJJ020000003.1"/>
</dbReference>
<evidence type="ECO:0000313" key="2">
    <source>
        <dbReference type="EMBL" id="MDI5968374.1"/>
    </source>
</evidence>
<accession>A0AA90H003</accession>
<feature type="region of interest" description="Disordered" evidence="1">
    <location>
        <begin position="1"/>
        <end position="22"/>
    </location>
</feature>
<dbReference type="AlphaFoldDB" id="A0AA90H003"/>
<proteinExistence type="predicted"/>
<feature type="compositionally biased region" description="Basic and acidic residues" evidence="1">
    <location>
        <begin position="10"/>
        <end position="22"/>
    </location>
</feature>
<name>A0AA90H003_9ACTN</name>
<evidence type="ECO:0000256" key="1">
    <source>
        <dbReference type="SAM" id="MobiDB-lite"/>
    </source>
</evidence>
<dbReference type="EMBL" id="JABXJJ020000003">
    <property type="protein sequence ID" value="MDI5968374.1"/>
    <property type="molecule type" value="Genomic_DNA"/>
</dbReference>
<comment type="caution">
    <text evidence="2">The sequence shown here is derived from an EMBL/GenBank/DDBJ whole genome shotgun (WGS) entry which is preliminary data.</text>
</comment>
<protein>
    <submittedName>
        <fullName evidence="2">Uncharacterized protein</fullName>
    </submittedName>
</protein>
<organism evidence="2">
    <name type="scientific">Streptantibioticus silvisoli</name>
    <dbReference type="NCBI Taxonomy" id="2705255"/>
    <lineage>
        <taxon>Bacteria</taxon>
        <taxon>Bacillati</taxon>
        <taxon>Actinomycetota</taxon>
        <taxon>Actinomycetes</taxon>
        <taxon>Kitasatosporales</taxon>
        <taxon>Streptomycetaceae</taxon>
        <taxon>Streptantibioticus</taxon>
    </lineage>
</organism>
<sequence length="45" mass="5183">MKKRPNPKTGKRERTSMWGEGKRYRVKGIPGVKDRSFDTSTDAKT</sequence>
<reference evidence="2" key="1">
    <citation type="submission" date="2023-05" db="EMBL/GenBank/DDBJ databases">
        <title>Streptantibioticus silvisoli sp. nov., acidotolerant actinomycetes 1 from pine litter.</title>
        <authorList>
            <person name="Swiecimska M."/>
            <person name="Golinska P."/>
            <person name="Sangal V."/>
            <person name="Wachnowicz B."/>
            <person name="Goodfellow M."/>
        </authorList>
    </citation>
    <scope>NUCLEOTIDE SEQUENCE</scope>
    <source>
        <strain evidence="2">SL13</strain>
    </source>
</reference>